<accession>A0A1I6GNW3</accession>
<evidence type="ECO:0000256" key="3">
    <source>
        <dbReference type="ARBA" id="ARBA00004947"/>
    </source>
</evidence>
<evidence type="ECO:0000256" key="5">
    <source>
        <dbReference type="ARBA" id="ARBA00013189"/>
    </source>
</evidence>
<evidence type="ECO:0000313" key="13">
    <source>
        <dbReference type="Proteomes" id="UP000199478"/>
    </source>
</evidence>
<gene>
    <name evidence="12" type="ORF">SAMN04488005_1947</name>
</gene>
<evidence type="ECO:0000256" key="4">
    <source>
        <dbReference type="ARBA" id="ARBA00007637"/>
    </source>
</evidence>
<evidence type="ECO:0000256" key="7">
    <source>
        <dbReference type="ARBA" id="ARBA00023027"/>
    </source>
</evidence>
<dbReference type="PANTHER" id="PTHR43725">
    <property type="entry name" value="UDP-GLUCOSE 4-EPIMERASE"/>
    <property type="match status" value="1"/>
</dbReference>
<evidence type="ECO:0000256" key="10">
    <source>
        <dbReference type="RuleBase" id="RU366046"/>
    </source>
</evidence>
<dbReference type="UniPathway" id="UPA00214"/>
<feature type="domain" description="NAD-dependent epimerase/dehydratase" evidence="11">
    <location>
        <begin position="8"/>
        <end position="256"/>
    </location>
</feature>
<dbReference type="STRING" id="390270.SAMN04488005_1947"/>
<dbReference type="Gene3D" id="3.40.50.720">
    <property type="entry name" value="NAD(P)-binding Rossmann-like Domain"/>
    <property type="match status" value="1"/>
</dbReference>
<evidence type="ECO:0000313" key="12">
    <source>
        <dbReference type="EMBL" id="SFR43747.1"/>
    </source>
</evidence>
<dbReference type="InterPro" id="IPR036291">
    <property type="entry name" value="NAD(P)-bd_dom_sf"/>
</dbReference>
<dbReference type="GO" id="GO:0033499">
    <property type="term" value="P:galactose catabolic process via UDP-galactose, Leloir pathway"/>
    <property type="evidence" value="ECO:0007669"/>
    <property type="project" value="TreeGrafter"/>
</dbReference>
<dbReference type="PANTHER" id="PTHR43725:SF53">
    <property type="entry name" value="UDP-ARABINOSE 4-EPIMERASE 1"/>
    <property type="match status" value="1"/>
</dbReference>
<comment type="pathway">
    <text evidence="3 10">Carbohydrate metabolism; galactose metabolism.</text>
</comment>
<dbReference type="CDD" id="cd05247">
    <property type="entry name" value="UDP_G4E_1_SDR_e"/>
    <property type="match status" value="1"/>
</dbReference>
<evidence type="ECO:0000256" key="1">
    <source>
        <dbReference type="ARBA" id="ARBA00000083"/>
    </source>
</evidence>
<evidence type="ECO:0000256" key="2">
    <source>
        <dbReference type="ARBA" id="ARBA00001911"/>
    </source>
</evidence>
<comment type="cofactor">
    <cofactor evidence="2 10">
        <name>NAD(+)</name>
        <dbReference type="ChEBI" id="CHEBI:57540"/>
    </cofactor>
</comment>
<keyword evidence="9 10" id="KW-0119">Carbohydrate metabolism</keyword>
<dbReference type="SUPFAM" id="SSF51735">
    <property type="entry name" value="NAD(P)-binding Rossmann-fold domains"/>
    <property type="match status" value="1"/>
</dbReference>
<keyword evidence="13" id="KW-1185">Reference proteome</keyword>
<dbReference type="EC" id="5.1.3.2" evidence="5 10"/>
<organism evidence="12 13">
    <name type="scientific">Yoonia tamlensis</name>
    <dbReference type="NCBI Taxonomy" id="390270"/>
    <lineage>
        <taxon>Bacteria</taxon>
        <taxon>Pseudomonadati</taxon>
        <taxon>Pseudomonadota</taxon>
        <taxon>Alphaproteobacteria</taxon>
        <taxon>Rhodobacterales</taxon>
        <taxon>Paracoccaceae</taxon>
        <taxon>Yoonia</taxon>
    </lineage>
</organism>
<protein>
    <recommendedName>
        <fullName evidence="6 10">UDP-glucose 4-epimerase</fullName>
        <ecNumber evidence="5 10">5.1.3.2</ecNumber>
    </recommendedName>
</protein>
<sequence>MQKLGTAVLVTGGAGFIGSHACKALAAQGYLPVTIDNLSTGHADAVRYGPLVRADIRDSDAVNATIRSYDIAAIIHFAASAYVGESVQDPLAYYRNNIGGMTALLQAAQGAGIKRIVFSSSCATYGVPRDFPITENYPQRPINPYGRTKLIGEQMLADMAVAHGITYAALRYFNAAGADPDGVLGERHAPETHLIPLALLAAAGNGPALTVFGTDYPTPDGTCVRDYIHVDDLARAHVAALAHLLAGGETLHLNLGSGFGLSIRDVIAGIEAFTGAPLPVCYGPRRAGDPPILTADPAAAARLLGFKTRLSDLPTLLAHAAPWFGVKQHEKA</sequence>
<evidence type="ECO:0000259" key="11">
    <source>
        <dbReference type="Pfam" id="PF01370"/>
    </source>
</evidence>
<name>A0A1I6GNW3_9RHOB</name>
<keyword evidence="8 10" id="KW-0413">Isomerase</keyword>
<comment type="similarity">
    <text evidence="4 10">Belongs to the NAD(P)-dependent epimerase/dehydratase family.</text>
</comment>
<dbReference type="Pfam" id="PF01370">
    <property type="entry name" value="Epimerase"/>
    <property type="match status" value="1"/>
</dbReference>
<dbReference type="InterPro" id="IPR005886">
    <property type="entry name" value="UDP_G4E"/>
</dbReference>
<dbReference type="Proteomes" id="UP000199478">
    <property type="component" value="Unassembled WGS sequence"/>
</dbReference>
<dbReference type="AlphaFoldDB" id="A0A1I6GNW3"/>
<comment type="subunit">
    <text evidence="10">Homodimer.</text>
</comment>
<keyword evidence="7 10" id="KW-0520">NAD</keyword>
<proteinExistence type="inferred from homology"/>
<reference evidence="13" key="1">
    <citation type="submission" date="2016-10" db="EMBL/GenBank/DDBJ databases">
        <authorList>
            <person name="Varghese N."/>
            <person name="Submissions S."/>
        </authorList>
    </citation>
    <scope>NUCLEOTIDE SEQUENCE [LARGE SCALE GENOMIC DNA]</scope>
    <source>
        <strain evidence="13">DSM 26879</strain>
    </source>
</reference>
<evidence type="ECO:0000256" key="8">
    <source>
        <dbReference type="ARBA" id="ARBA00023235"/>
    </source>
</evidence>
<dbReference type="NCBIfam" id="TIGR01179">
    <property type="entry name" value="galE"/>
    <property type="match status" value="1"/>
</dbReference>
<dbReference type="GO" id="GO:0003978">
    <property type="term" value="F:UDP-glucose 4-epimerase activity"/>
    <property type="evidence" value="ECO:0007669"/>
    <property type="project" value="UniProtKB-UniRule"/>
</dbReference>
<evidence type="ECO:0000256" key="9">
    <source>
        <dbReference type="ARBA" id="ARBA00023277"/>
    </source>
</evidence>
<comment type="catalytic activity">
    <reaction evidence="1 10">
        <text>UDP-alpha-D-glucose = UDP-alpha-D-galactose</text>
        <dbReference type="Rhea" id="RHEA:22168"/>
        <dbReference type="ChEBI" id="CHEBI:58885"/>
        <dbReference type="ChEBI" id="CHEBI:66914"/>
        <dbReference type="EC" id="5.1.3.2"/>
    </reaction>
</comment>
<dbReference type="Gene3D" id="3.90.25.10">
    <property type="entry name" value="UDP-galactose 4-epimerase, domain 1"/>
    <property type="match status" value="1"/>
</dbReference>
<dbReference type="InterPro" id="IPR001509">
    <property type="entry name" value="Epimerase_deHydtase"/>
</dbReference>
<dbReference type="EMBL" id="FOYP01000001">
    <property type="protein sequence ID" value="SFR43747.1"/>
    <property type="molecule type" value="Genomic_DNA"/>
</dbReference>
<evidence type="ECO:0000256" key="6">
    <source>
        <dbReference type="ARBA" id="ARBA00018569"/>
    </source>
</evidence>